<evidence type="ECO:0000256" key="6">
    <source>
        <dbReference type="RuleBase" id="RU366025"/>
    </source>
</evidence>
<dbReference type="InterPro" id="IPR028889">
    <property type="entry name" value="USP"/>
</dbReference>
<protein>
    <recommendedName>
        <fullName evidence="6">Ubiquitin carboxyl-terminal hydrolase</fullName>
        <ecNumber evidence="6">3.4.19.12</ecNumber>
    </recommendedName>
</protein>
<feature type="region of interest" description="Disordered" evidence="7">
    <location>
        <begin position="640"/>
        <end position="661"/>
    </location>
</feature>
<dbReference type="PROSITE" id="PS50235">
    <property type="entry name" value="USP_3"/>
    <property type="match status" value="1"/>
</dbReference>
<dbReference type="Pfam" id="PF00443">
    <property type="entry name" value="UCH"/>
    <property type="match status" value="1"/>
</dbReference>
<keyword evidence="5 6" id="KW-0788">Thiol protease</keyword>
<dbReference type="PANTHER" id="PTHR43982">
    <property type="entry name" value="UBIQUITIN CARBOXYL-TERMINAL HYDROLASE"/>
    <property type="match status" value="1"/>
</dbReference>
<dbReference type="Proteomes" id="UP000221165">
    <property type="component" value="Unassembled WGS sequence"/>
</dbReference>
<dbReference type="PROSITE" id="PS00972">
    <property type="entry name" value="USP_1"/>
    <property type="match status" value="1"/>
</dbReference>
<gene>
    <name evidence="9" type="ORF">CSUI_008135</name>
</gene>
<dbReference type="InterPro" id="IPR001394">
    <property type="entry name" value="Peptidase_C19_UCH"/>
</dbReference>
<dbReference type="Gene3D" id="3.10.20.90">
    <property type="entry name" value="Phosphatidylinositol 3-kinase Catalytic Subunit, Chain A, domain 1"/>
    <property type="match status" value="1"/>
</dbReference>
<dbReference type="SUPFAM" id="SSF54001">
    <property type="entry name" value="Cysteine proteinases"/>
    <property type="match status" value="1"/>
</dbReference>
<dbReference type="EC" id="3.4.19.12" evidence="6"/>
<keyword evidence="10" id="KW-1185">Reference proteome</keyword>
<dbReference type="VEuPathDB" id="ToxoDB:CSUI_008135"/>
<dbReference type="AlphaFoldDB" id="A0A2C6KNE6"/>
<sequence>MASTDPLKVNVKWNKQEFDGLEVDLAEPLALLNAQLMTLTGVPADRQKLMANRKLIKSIEDLQAIARTGKGVKITMLGTAEGGELKQPESKTVFLEDLSAAEQARLLREKNIEPLPPGITNLGNTCYLASVLQMLRPCRELSTAIKQDMRNTTGGAAASYSAAPGSAGATHRLALALKDFFLQWDTTADAVQPLLLVHAIREAFPQFARKAAAGPDKRPANDVTELPVFLLSFSSSAGGLGAGFMQQDAEECLGCLLNVLAESLPISQNPRAAENLPVRYTKATNFVDALFGFDTLITTRREKGITSQMSPPETRLEKNIKFTCFLGTMQNPINTLDEGIKFSLAEERICLGNSSTGNGSGATTEEGMAVDGVDGGETNHQEQNCLVRSTKFASLPFYLLVQFMRFEWKRLGGQAEKAKVCKSVKFSHTLDLYAYCTDELKGQLQIGRDVIALRREREVGDASTKSLNAEAAKKADAAGNESSQTDSAASGGIQAGMAGGEAKNLGGLYRTGTYQLLGIVTHQGRHADSGHYVGWSRRDQREPRLIEKAKKEEAERAAQEEQNGVIAKKKKQSNVDVWVKFDDDRVTEIPWDQIDLAGGRSDYHIAYLLMFREILVDATSEEVETVRKMQEEQKKELEAIAEKRKQNGQVEQGEVPVSNQN</sequence>
<accession>A0A2C6KNE6</accession>
<dbReference type="SUPFAM" id="SSF54236">
    <property type="entry name" value="Ubiquitin-like"/>
    <property type="match status" value="1"/>
</dbReference>
<dbReference type="InterPro" id="IPR044635">
    <property type="entry name" value="UBP14-like"/>
</dbReference>
<keyword evidence="2 6" id="KW-0645">Protease</keyword>
<dbReference type="InterPro" id="IPR038765">
    <property type="entry name" value="Papain-like_cys_pep_sf"/>
</dbReference>
<dbReference type="RefSeq" id="XP_067919756.1">
    <property type="nucleotide sequence ID" value="XM_068068273.1"/>
</dbReference>
<dbReference type="GO" id="GO:0043161">
    <property type="term" value="P:proteasome-mediated ubiquitin-dependent protein catabolic process"/>
    <property type="evidence" value="ECO:0007669"/>
    <property type="project" value="InterPro"/>
</dbReference>
<comment type="catalytic activity">
    <reaction evidence="1 6">
        <text>Thiol-dependent hydrolysis of ester, thioester, amide, peptide and isopeptide bonds formed by the C-terminal Gly of ubiquitin (a 76-residue protein attached to proteins as an intracellular targeting signal).</text>
        <dbReference type="EC" id="3.4.19.12"/>
    </reaction>
</comment>
<proteinExistence type="inferred from homology"/>
<dbReference type="PANTHER" id="PTHR43982:SF1">
    <property type="entry name" value="UBIQUITIN CARBOXYL-TERMINAL HYDROLASE 14"/>
    <property type="match status" value="1"/>
</dbReference>
<keyword evidence="4 6" id="KW-0378">Hydrolase</keyword>
<evidence type="ECO:0000256" key="1">
    <source>
        <dbReference type="ARBA" id="ARBA00000707"/>
    </source>
</evidence>
<dbReference type="GeneID" id="94431484"/>
<organism evidence="9 10">
    <name type="scientific">Cystoisospora suis</name>
    <dbReference type="NCBI Taxonomy" id="483139"/>
    <lineage>
        <taxon>Eukaryota</taxon>
        <taxon>Sar</taxon>
        <taxon>Alveolata</taxon>
        <taxon>Apicomplexa</taxon>
        <taxon>Conoidasida</taxon>
        <taxon>Coccidia</taxon>
        <taxon>Eucoccidiorida</taxon>
        <taxon>Eimeriorina</taxon>
        <taxon>Sarcocystidae</taxon>
        <taxon>Cystoisospora</taxon>
    </lineage>
</organism>
<reference evidence="9 10" key="1">
    <citation type="journal article" date="2017" name="Int. J. Parasitol.">
        <title>The genome of the protozoan parasite Cystoisospora suis and a reverse vaccinology approach to identify vaccine candidates.</title>
        <authorList>
            <person name="Palmieri N."/>
            <person name="Shrestha A."/>
            <person name="Ruttkowski B."/>
            <person name="Beck T."/>
            <person name="Vogl C."/>
            <person name="Tomley F."/>
            <person name="Blake D.P."/>
            <person name="Joachim A."/>
        </authorList>
    </citation>
    <scope>NUCLEOTIDE SEQUENCE [LARGE SCALE GENOMIC DNA]</scope>
    <source>
        <strain evidence="9 10">Wien I</strain>
    </source>
</reference>
<dbReference type="GO" id="GO:0061136">
    <property type="term" value="P:regulation of proteasomal protein catabolic process"/>
    <property type="evidence" value="ECO:0007669"/>
    <property type="project" value="TreeGrafter"/>
</dbReference>
<feature type="domain" description="USP" evidence="8">
    <location>
        <begin position="117"/>
        <end position="614"/>
    </location>
</feature>
<evidence type="ECO:0000259" key="8">
    <source>
        <dbReference type="PROSITE" id="PS50235"/>
    </source>
</evidence>
<evidence type="ECO:0000313" key="10">
    <source>
        <dbReference type="Proteomes" id="UP000221165"/>
    </source>
</evidence>
<dbReference type="GO" id="GO:0070628">
    <property type="term" value="F:proteasome binding"/>
    <property type="evidence" value="ECO:0007669"/>
    <property type="project" value="TreeGrafter"/>
</dbReference>
<dbReference type="GO" id="GO:0004843">
    <property type="term" value="F:cysteine-type deubiquitinase activity"/>
    <property type="evidence" value="ECO:0007669"/>
    <property type="project" value="UniProtKB-UniRule"/>
</dbReference>
<evidence type="ECO:0000256" key="3">
    <source>
        <dbReference type="ARBA" id="ARBA00022786"/>
    </source>
</evidence>
<comment type="caution">
    <text evidence="9">The sequence shown here is derived from an EMBL/GenBank/DDBJ whole genome shotgun (WGS) entry which is preliminary data.</text>
</comment>
<dbReference type="EMBL" id="MIGC01004473">
    <property type="protein sequence ID" value="PHJ18045.1"/>
    <property type="molecule type" value="Genomic_DNA"/>
</dbReference>
<evidence type="ECO:0000313" key="9">
    <source>
        <dbReference type="EMBL" id="PHJ18045.1"/>
    </source>
</evidence>
<evidence type="ECO:0000256" key="4">
    <source>
        <dbReference type="ARBA" id="ARBA00022801"/>
    </source>
</evidence>
<comment type="similarity">
    <text evidence="6">Belongs to the peptidase C19 family.</text>
</comment>
<dbReference type="PROSITE" id="PS00973">
    <property type="entry name" value="USP_2"/>
    <property type="match status" value="1"/>
</dbReference>
<keyword evidence="3 6" id="KW-0833">Ubl conjugation pathway</keyword>
<dbReference type="Gene3D" id="3.90.70.10">
    <property type="entry name" value="Cysteine proteinases"/>
    <property type="match status" value="1"/>
</dbReference>
<evidence type="ECO:0000256" key="7">
    <source>
        <dbReference type="SAM" id="MobiDB-lite"/>
    </source>
</evidence>
<feature type="region of interest" description="Disordered" evidence="7">
    <location>
        <begin position="462"/>
        <end position="492"/>
    </location>
</feature>
<dbReference type="GO" id="GO:0016579">
    <property type="term" value="P:protein deubiquitination"/>
    <property type="evidence" value="ECO:0007669"/>
    <property type="project" value="InterPro"/>
</dbReference>
<evidence type="ECO:0000256" key="2">
    <source>
        <dbReference type="ARBA" id="ARBA00022670"/>
    </source>
</evidence>
<evidence type="ECO:0000256" key="5">
    <source>
        <dbReference type="ARBA" id="ARBA00022807"/>
    </source>
</evidence>
<dbReference type="InterPro" id="IPR018200">
    <property type="entry name" value="USP_CS"/>
</dbReference>
<dbReference type="InterPro" id="IPR029071">
    <property type="entry name" value="Ubiquitin-like_domsf"/>
</dbReference>
<name>A0A2C6KNE6_9APIC</name>
<dbReference type="OrthoDB" id="333239at2759"/>